<dbReference type="CDD" id="cd01672">
    <property type="entry name" value="TMPK"/>
    <property type="match status" value="1"/>
</dbReference>
<feature type="domain" description="Thymidylate kinase-like" evidence="11">
    <location>
        <begin position="8"/>
        <end position="193"/>
    </location>
</feature>
<dbReference type="PANTHER" id="PTHR10344:SF4">
    <property type="entry name" value="UMP-CMP KINASE 2, MITOCHONDRIAL"/>
    <property type="match status" value="1"/>
</dbReference>
<keyword evidence="13" id="KW-1185">Reference proteome</keyword>
<keyword evidence="5 10" id="KW-0545">Nucleotide biosynthesis</keyword>
<dbReference type="EMBL" id="CP113865">
    <property type="protein sequence ID" value="WAM34235.1"/>
    <property type="molecule type" value="Genomic_DNA"/>
</dbReference>
<dbReference type="Gene3D" id="3.40.50.300">
    <property type="entry name" value="P-loop containing nucleotide triphosphate hydrolases"/>
    <property type="match status" value="1"/>
</dbReference>
<dbReference type="PROSITE" id="PS01331">
    <property type="entry name" value="THYMIDYLATE_KINASE"/>
    <property type="match status" value="1"/>
</dbReference>
<evidence type="ECO:0000256" key="1">
    <source>
        <dbReference type="ARBA" id="ARBA00009776"/>
    </source>
</evidence>
<reference evidence="12" key="1">
    <citation type="submission" date="2022-12" db="EMBL/GenBank/DDBJ databases">
        <authorList>
            <person name="Bing R.G."/>
            <person name="Willard D.J."/>
            <person name="Manesh M.J.H."/>
            <person name="Laemthong T."/>
            <person name="Crosby J.R."/>
            <person name="Kelly R.M."/>
        </authorList>
    </citation>
    <scope>NUCLEOTIDE SEQUENCE</scope>
    <source>
        <strain evidence="12">DSM 8990</strain>
    </source>
</reference>
<keyword evidence="4 10" id="KW-0808">Transferase</keyword>
<evidence type="ECO:0000256" key="8">
    <source>
        <dbReference type="ARBA" id="ARBA00022840"/>
    </source>
</evidence>
<name>A0ABY7BNX5_9FIRM</name>
<dbReference type="Proteomes" id="UP001164909">
    <property type="component" value="Chromosome"/>
</dbReference>
<sequence length="207" mass="23439">MRGKFIVFEGNDGSGKTTQLLKVEKYLKQKGYRVITTREPGGTEIGYRIRKLLLDPVCKMDGLTEALLLAADRNEHVKNVLIPALEEGYVVICDRYILSSVVYQGIARGVGIENILRLNSIFEEKLKPDLYIVLTARPEIAIKRLKMAGKTDRIDIEDIDFHTKVYNGFKEVVQRFERCVNIEAEGTVDEVFEGVCSVVDELLKAEQ</sequence>
<evidence type="ECO:0000256" key="3">
    <source>
        <dbReference type="ARBA" id="ARBA00017144"/>
    </source>
</evidence>
<dbReference type="GO" id="GO:0004798">
    <property type="term" value="F:dTMP kinase activity"/>
    <property type="evidence" value="ECO:0007669"/>
    <property type="project" value="UniProtKB-EC"/>
</dbReference>
<dbReference type="PANTHER" id="PTHR10344">
    <property type="entry name" value="THYMIDYLATE KINASE"/>
    <property type="match status" value="1"/>
</dbReference>
<dbReference type="EC" id="2.7.4.9" evidence="2 10"/>
<evidence type="ECO:0000256" key="4">
    <source>
        <dbReference type="ARBA" id="ARBA00022679"/>
    </source>
</evidence>
<evidence type="ECO:0000313" key="13">
    <source>
        <dbReference type="Proteomes" id="UP001164909"/>
    </source>
</evidence>
<evidence type="ECO:0000256" key="9">
    <source>
        <dbReference type="ARBA" id="ARBA00048743"/>
    </source>
</evidence>
<comment type="function">
    <text evidence="10">Phosphorylation of dTMP to form dTDP in both de novo and salvage pathways of dTTP synthesis.</text>
</comment>
<gene>
    <name evidence="10 12" type="primary">tmk</name>
    <name evidence="12" type="ORF">OTK00_000415</name>
</gene>
<protein>
    <recommendedName>
        <fullName evidence="3 10">Thymidylate kinase</fullName>
        <ecNumber evidence="2 10">2.7.4.9</ecNumber>
    </recommendedName>
    <alternativeName>
        <fullName evidence="10">dTMP kinase</fullName>
    </alternativeName>
</protein>
<dbReference type="NCBIfam" id="TIGR00041">
    <property type="entry name" value="DTMP_kinase"/>
    <property type="match status" value="1"/>
</dbReference>
<evidence type="ECO:0000256" key="5">
    <source>
        <dbReference type="ARBA" id="ARBA00022727"/>
    </source>
</evidence>
<keyword evidence="8 10" id="KW-0067">ATP-binding</keyword>
<accession>A0ABY7BNX5</accession>
<evidence type="ECO:0000259" key="11">
    <source>
        <dbReference type="Pfam" id="PF02223"/>
    </source>
</evidence>
<proteinExistence type="inferred from homology"/>
<dbReference type="HAMAP" id="MF_00165">
    <property type="entry name" value="Thymidylate_kinase"/>
    <property type="match status" value="1"/>
</dbReference>
<keyword evidence="7 10" id="KW-0418">Kinase</keyword>
<dbReference type="InterPro" id="IPR018094">
    <property type="entry name" value="Thymidylate_kinase"/>
</dbReference>
<comment type="catalytic activity">
    <reaction evidence="9 10">
        <text>dTMP + ATP = dTDP + ADP</text>
        <dbReference type="Rhea" id="RHEA:13517"/>
        <dbReference type="ChEBI" id="CHEBI:30616"/>
        <dbReference type="ChEBI" id="CHEBI:58369"/>
        <dbReference type="ChEBI" id="CHEBI:63528"/>
        <dbReference type="ChEBI" id="CHEBI:456216"/>
        <dbReference type="EC" id="2.7.4.9"/>
    </reaction>
</comment>
<evidence type="ECO:0000256" key="2">
    <source>
        <dbReference type="ARBA" id="ARBA00012980"/>
    </source>
</evidence>
<dbReference type="SUPFAM" id="SSF52540">
    <property type="entry name" value="P-loop containing nucleoside triphosphate hydrolases"/>
    <property type="match status" value="1"/>
</dbReference>
<dbReference type="InterPro" id="IPR018095">
    <property type="entry name" value="Thymidylate_kin_CS"/>
</dbReference>
<evidence type="ECO:0000256" key="10">
    <source>
        <dbReference type="HAMAP-Rule" id="MF_00165"/>
    </source>
</evidence>
<keyword evidence="6 10" id="KW-0547">Nucleotide-binding</keyword>
<comment type="similarity">
    <text evidence="1 10">Belongs to the thymidylate kinase family.</text>
</comment>
<feature type="binding site" evidence="10">
    <location>
        <begin position="10"/>
        <end position="17"/>
    </location>
    <ligand>
        <name>ATP</name>
        <dbReference type="ChEBI" id="CHEBI:30616"/>
    </ligand>
</feature>
<dbReference type="InterPro" id="IPR039430">
    <property type="entry name" value="Thymidylate_kin-like_dom"/>
</dbReference>
<evidence type="ECO:0000256" key="7">
    <source>
        <dbReference type="ARBA" id="ARBA00022777"/>
    </source>
</evidence>
<dbReference type="Pfam" id="PF02223">
    <property type="entry name" value="Thymidylate_kin"/>
    <property type="match status" value="1"/>
</dbReference>
<organism evidence="12 13">
    <name type="scientific">Caldicellulosiruptor morganii</name>
    <dbReference type="NCBI Taxonomy" id="1387555"/>
    <lineage>
        <taxon>Bacteria</taxon>
        <taxon>Bacillati</taxon>
        <taxon>Bacillota</taxon>
        <taxon>Bacillota incertae sedis</taxon>
        <taxon>Caldicellulosiruptorales</taxon>
        <taxon>Caldicellulosiruptoraceae</taxon>
        <taxon>Caldicellulosiruptor</taxon>
    </lineage>
</organism>
<dbReference type="InterPro" id="IPR027417">
    <property type="entry name" value="P-loop_NTPase"/>
</dbReference>
<evidence type="ECO:0000313" key="12">
    <source>
        <dbReference type="EMBL" id="WAM34235.1"/>
    </source>
</evidence>
<evidence type="ECO:0000256" key="6">
    <source>
        <dbReference type="ARBA" id="ARBA00022741"/>
    </source>
</evidence>